<protein>
    <recommendedName>
        <fullName evidence="4 5">Large ribosomal subunit protein uL10</fullName>
    </recommendedName>
</protein>
<evidence type="ECO:0000313" key="7">
    <source>
        <dbReference type="Proteomes" id="UP000179686"/>
    </source>
</evidence>
<keyword evidence="5" id="KW-0699">rRNA-binding</keyword>
<accession>A0A1F6VRH0</accession>
<dbReference type="GO" id="GO:0070180">
    <property type="term" value="F:large ribosomal subunit rRNA binding"/>
    <property type="evidence" value="ECO:0007669"/>
    <property type="project" value="UniProtKB-UniRule"/>
</dbReference>
<comment type="similarity">
    <text evidence="1 5">Belongs to the universal ribosomal protein uL10 family.</text>
</comment>
<proteinExistence type="inferred from homology"/>
<dbReference type="SUPFAM" id="SSF160369">
    <property type="entry name" value="Ribosomal protein L10-like"/>
    <property type="match status" value="1"/>
</dbReference>
<dbReference type="GO" id="GO:0005840">
    <property type="term" value="C:ribosome"/>
    <property type="evidence" value="ECO:0007669"/>
    <property type="project" value="UniProtKB-KW"/>
</dbReference>
<comment type="subunit">
    <text evidence="5">Part of the ribosomal stalk of the 50S ribosomal subunit. The N-terminus interacts with L11 and the large rRNA to form the base of the stalk. The C-terminus forms an elongated spine to which L12 dimers bind in a sequential fashion forming a multimeric L10(L12)X complex.</text>
</comment>
<keyword evidence="2 5" id="KW-0689">Ribosomal protein</keyword>
<dbReference type="PANTHER" id="PTHR11560">
    <property type="entry name" value="39S RIBOSOMAL PROTEIN L10, MITOCHONDRIAL"/>
    <property type="match status" value="1"/>
</dbReference>
<dbReference type="Proteomes" id="UP000179686">
    <property type="component" value="Unassembled WGS sequence"/>
</dbReference>
<evidence type="ECO:0000313" key="6">
    <source>
        <dbReference type="EMBL" id="OGI72238.1"/>
    </source>
</evidence>
<evidence type="ECO:0000256" key="5">
    <source>
        <dbReference type="HAMAP-Rule" id="MF_00362"/>
    </source>
</evidence>
<evidence type="ECO:0000256" key="1">
    <source>
        <dbReference type="ARBA" id="ARBA00008889"/>
    </source>
</evidence>
<gene>
    <name evidence="5" type="primary">rplJ</name>
    <name evidence="6" type="ORF">A3J61_01990</name>
</gene>
<dbReference type="Gene3D" id="3.30.70.1730">
    <property type="match status" value="1"/>
</dbReference>
<keyword evidence="3 5" id="KW-0687">Ribonucleoprotein</keyword>
<dbReference type="InterPro" id="IPR022973">
    <property type="entry name" value="Ribosomal_uL10_bac"/>
</dbReference>
<evidence type="ECO:0000256" key="4">
    <source>
        <dbReference type="ARBA" id="ARBA00035202"/>
    </source>
</evidence>
<dbReference type="NCBIfam" id="NF000955">
    <property type="entry name" value="PRK00099.1-1"/>
    <property type="match status" value="1"/>
</dbReference>
<keyword evidence="5" id="KW-0694">RNA-binding</keyword>
<dbReference type="HAMAP" id="MF_00362">
    <property type="entry name" value="Ribosomal_uL10"/>
    <property type="match status" value="1"/>
</dbReference>
<dbReference type="EMBL" id="MFUC01000009">
    <property type="protein sequence ID" value="OGI72238.1"/>
    <property type="molecule type" value="Genomic_DNA"/>
</dbReference>
<name>A0A1F6VRH0_9BACT</name>
<dbReference type="GO" id="GO:1990904">
    <property type="term" value="C:ribonucleoprotein complex"/>
    <property type="evidence" value="ECO:0007669"/>
    <property type="project" value="UniProtKB-KW"/>
</dbReference>
<comment type="function">
    <text evidence="5">Forms part of the ribosomal stalk, playing a central role in the interaction of the ribosome with GTP-bound translation factors.</text>
</comment>
<dbReference type="Pfam" id="PF00466">
    <property type="entry name" value="Ribosomal_L10"/>
    <property type="match status" value="1"/>
</dbReference>
<reference evidence="6 7" key="1">
    <citation type="journal article" date="2016" name="Nat. Commun.">
        <title>Thousands of microbial genomes shed light on interconnected biogeochemical processes in an aquifer system.</title>
        <authorList>
            <person name="Anantharaman K."/>
            <person name="Brown C.T."/>
            <person name="Hug L.A."/>
            <person name="Sharon I."/>
            <person name="Castelle C.J."/>
            <person name="Probst A.J."/>
            <person name="Thomas B.C."/>
            <person name="Singh A."/>
            <person name="Wilkins M.J."/>
            <person name="Karaoz U."/>
            <person name="Brodie E.L."/>
            <person name="Williams K.H."/>
            <person name="Hubbard S.S."/>
            <person name="Banfield J.F."/>
        </authorList>
    </citation>
    <scope>NUCLEOTIDE SEQUENCE [LARGE SCALE GENOMIC DNA]</scope>
</reference>
<comment type="caution">
    <text evidence="6">The sequence shown here is derived from an EMBL/GenBank/DDBJ whole genome shotgun (WGS) entry which is preliminary data.</text>
</comment>
<dbReference type="AlphaFoldDB" id="A0A1F6VRH0"/>
<evidence type="ECO:0000256" key="2">
    <source>
        <dbReference type="ARBA" id="ARBA00022980"/>
    </source>
</evidence>
<organism evidence="6 7">
    <name type="scientific">Candidatus Nomurabacteria bacterium RIFCSPHIGHO2_02_FULL_38_15</name>
    <dbReference type="NCBI Taxonomy" id="1801752"/>
    <lineage>
        <taxon>Bacteria</taxon>
        <taxon>Candidatus Nomuraibacteriota</taxon>
    </lineage>
</organism>
<dbReference type="InterPro" id="IPR001790">
    <property type="entry name" value="Ribosomal_uL10"/>
</dbReference>
<evidence type="ECO:0000256" key="3">
    <source>
        <dbReference type="ARBA" id="ARBA00023274"/>
    </source>
</evidence>
<dbReference type="GO" id="GO:0006412">
    <property type="term" value="P:translation"/>
    <property type="evidence" value="ECO:0007669"/>
    <property type="project" value="UniProtKB-UniRule"/>
</dbReference>
<dbReference type="InterPro" id="IPR043141">
    <property type="entry name" value="Ribosomal_uL10-like_sf"/>
</dbReference>
<dbReference type="STRING" id="1801752.A3J61_01990"/>
<dbReference type="InterPro" id="IPR047865">
    <property type="entry name" value="Ribosomal_uL10_bac_type"/>
</dbReference>
<sequence length="162" mass="17836">MALTKSKKQEVLGSLAEIIKGAKTLVFVKFDKLSVFNSNALRRELRQNDSGLRVAKKRLLLRALDEGGFKGEVPTIEGEVMLAYSADELAPAQKVYDFQKTHKDNISIVGGVFDGSYMNQVEMMNIATIPGMQGLRGMFVNVINSPIQRFAIALSEVAKKQG</sequence>
<dbReference type="CDD" id="cd05797">
    <property type="entry name" value="Ribosomal_L10"/>
    <property type="match status" value="1"/>
</dbReference>